<comment type="caution">
    <text evidence="1">The sequence shown here is derived from an EMBL/GenBank/DDBJ whole genome shotgun (WGS) entry which is preliminary data.</text>
</comment>
<dbReference type="OrthoDB" id="191686at2759"/>
<dbReference type="InParanoid" id="A0A2V0PJX0"/>
<gene>
    <name evidence="1" type="ORF">Rsub_12539</name>
</gene>
<reference evidence="1 2" key="1">
    <citation type="journal article" date="2018" name="Sci. Rep.">
        <title>Raphidocelis subcapitata (=Pseudokirchneriella subcapitata) provides an insight into genome evolution and environmental adaptations in the Sphaeropleales.</title>
        <authorList>
            <person name="Suzuki S."/>
            <person name="Yamaguchi H."/>
            <person name="Nakajima N."/>
            <person name="Kawachi M."/>
        </authorList>
    </citation>
    <scope>NUCLEOTIDE SEQUENCE [LARGE SCALE GENOMIC DNA]</scope>
    <source>
        <strain evidence="1 2">NIES-35</strain>
    </source>
</reference>
<evidence type="ECO:0000313" key="2">
    <source>
        <dbReference type="Proteomes" id="UP000247498"/>
    </source>
</evidence>
<protein>
    <recommendedName>
        <fullName evidence="3">EF-hand domain-containing protein</fullName>
    </recommendedName>
</protein>
<sequence length="231" mass="24787">MHQTGASLGRVDGTTAAAAAATSAPAAAAAGQTRSSGGGGSALESGELGHALSDPLKNAGAFFGQTTLGATDPFFDAATTTQAYPFHQLPLDAYTAVFDRHALGAGSELAATFGFWFTLLDFDSNCLITRREWDAAVTALREASAHPQQAREYSSYDRWRADKLRERRVAWEPRRAFQAPLTAQQEIGWHAGKPAARLPSDRAKLSSTDVTRREGRTATTYYGYMNMLGTH</sequence>
<dbReference type="EMBL" id="BDRX01000176">
    <property type="protein sequence ID" value="GBF99839.1"/>
    <property type="molecule type" value="Genomic_DNA"/>
</dbReference>
<proteinExistence type="predicted"/>
<evidence type="ECO:0008006" key="3">
    <source>
        <dbReference type="Google" id="ProtNLM"/>
    </source>
</evidence>
<dbReference type="STRING" id="307507.A0A2V0PJX0"/>
<name>A0A2V0PJX0_9CHLO</name>
<keyword evidence="2" id="KW-1185">Reference proteome</keyword>
<accession>A0A2V0PJX0</accession>
<dbReference type="AlphaFoldDB" id="A0A2V0PJX0"/>
<evidence type="ECO:0000313" key="1">
    <source>
        <dbReference type="EMBL" id="GBF99839.1"/>
    </source>
</evidence>
<organism evidence="1 2">
    <name type="scientific">Raphidocelis subcapitata</name>
    <dbReference type="NCBI Taxonomy" id="307507"/>
    <lineage>
        <taxon>Eukaryota</taxon>
        <taxon>Viridiplantae</taxon>
        <taxon>Chlorophyta</taxon>
        <taxon>core chlorophytes</taxon>
        <taxon>Chlorophyceae</taxon>
        <taxon>CS clade</taxon>
        <taxon>Sphaeropleales</taxon>
        <taxon>Selenastraceae</taxon>
        <taxon>Raphidocelis</taxon>
    </lineage>
</organism>
<dbReference type="Proteomes" id="UP000247498">
    <property type="component" value="Unassembled WGS sequence"/>
</dbReference>